<dbReference type="PROSITE" id="PS50972">
    <property type="entry name" value="PTERIN_BINDING"/>
    <property type="match status" value="1"/>
</dbReference>
<dbReference type="InterPro" id="IPR050554">
    <property type="entry name" value="Met_Synthase/Corrinoid"/>
</dbReference>
<evidence type="ECO:0000256" key="3">
    <source>
        <dbReference type="ARBA" id="ARBA00022628"/>
    </source>
</evidence>
<dbReference type="EMBL" id="CAEZZB010000042">
    <property type="protein sequence ID" value="CAB4744138.1"/>
    <property type="molecule type" value="Genomic_DNA"/>
</dbReference>
<feature type="domain" description="Pterin-binding" evidence="7">
    <location>
        <begin position="20"/>
        <end position="264"/>
    </location>
</feature>
<evidence type="ECO:0000259" key="7">
    <source>
        <dbReference type="PROSITE" id="PS50972"/>
    </source>
</evidence>
<evidence type="ECO:0000313" key="10">
    <source>
        <dbReference type="EMBL" id="CAB4744138.1"/>
    </source>
</evidence>
<dbReference type="GO" id="GO:0050667">
    <property type="term" value="P:homocysteine metabolic process"/>
    <property type="evidence" value="ECO:0007669"/>
    <property type="project" value="TreeGrafter"/>
</dbReference>
<evidence type="ECO:0000256" key="2">
    <source>
        <dbReference type="ARBA" id="ARBA00022603"/>
    </source>
</evidence>
<gene>
    <name evidence="8" type="ORF">UFOPK1795_00448</name>
    <name evidence="9" type="ORF">UFOPK2275_00788</name>
    <name evidence="10" type="ORF">UFOPK2816_00474</name>
</gene>
<keyword evidence="6" id="KW-0170">Cobalt</keyword>
<dbReference type="Gene3D" id="3.20.20.20">
    <property type="entry name" value="Dihydropteroate synthase-like"/>
    <property type="match status" value="1"/>
</dbReference>
<evidence type="ECO:0000256" key="5">
    <source>
        <dbReference type="ARBA" id="ARBA00022723"/>
    </source>
</evidence>
<accession>A0A6J6FNL8</accession>
<dbReference type="GO" id="GO:0031419">
    <property type="term" value="F:cobalamin binding"/>
    <property type="evidence" value="ECO:0007669"/>
    <property type="project" value="UniProtKB-KW"/>
</dbReference>
<dbReference type="GO" id="GO:0046872">
    <property type="term" value="F:metal ion binding"/>
    <property type="evidence" value="ECO:0007669"/>
    <property type="project" value="UniProtKB-KW"/>
</dbReference>
<evidence type="ECO:0000256" key="6">
    <source>
        <dbReference type="ARBA" id="ARBA00023285"/>
    </source>
</evidence>
<dbReference type="GO" id="GO:0032259">
    <property type="term" value="P:methylation"/>
    <property type="evidence" value="ECO:0007669"/>
    <property type="project" value="UniProtKB-KW"/>
</dbReference>
<keyword evidence="3" id="KW-0846">Cobalamin</keyword>
<dbReference type="GO" id="GO:0008705">
    <property type="term" value="F:methionine synthase activity"/>
    <property type="evidence" value="ECO:0007669"/>
    <property type="project" value="TreeGrafter"/>
</dbReference>
<reference evidence="8" key="1">
    <citation type="submission" date="2020-05" db="EMBL/GenBank/DDBJ databases">
        <authorList>
            <person name="Chiriac C."/>
            <person name="Salcher M."/>
            <person name="Ghai R."/>
            <person name="Kavagutti S V."/>
        </authorList>
    </citation>
    <scope>NUCLEOTIDE SEQUENCE</scope>
</reference>
<dbReference type="AlphaFoldDB" id="A0A6J6FNL8"/>
<proteinExistence type="inferred from homology"/>
<organism evidence="8">
    <name type="scientific">freshwater metagenome</name>
    <dbReference type="NCBI Taxonomy" id="449393"/>
    <lineage>
        <taxon>unclassified sequences</taxon>
        <taxon>metagenomes</taxon>
        <taxon>ecological metagenomes</taxon>
    </lineage>
</organism>
<sequence length="291" mass="31017">MHTVLSSPGQTVTIGHDQPFCIIGERINPTGRKKFQLQLRAGDLSAIEKDVADQIAGGANVLDVNMGVPLTDEPALLSSAITLIQSITDMPICIDSSIIEALQAGLETYQGKALVNSVTGEDERMDLVLPLIKRHGAAIIALPNDETGIPATAAERMVITEKIVRAVEKHGIPLEDLVIDPLAMTVGADPEAVKITLETIYLIREKWGLNMTLGASNISFGLPYRHALNAAFLPAAMSHGLTSAVMDSRTPLIVESVRAADLLLGLDPWGSNWITRFRAMEAAKNAAGDGA</sequence>
<dbReference type="GO" id="GO:0005829">
    <property type="term" value="C:cytosol"/>
    <property type="evidence" value="ECO:0007669"/>
    <property type="project" value="TreeGrafter"/>
</dbReference>
<dbReference type="SUPFAM" id="SSF51717">
    <property type="entry name" value="Dihydropteroate synthetase-like"/>
    <property type="match status" value="1"/>
</dbReference>
<evidence type="ECO:0000313" key="9">
    <source>
        <dbReference type="EMBL" id="CAB4665344.1"/>
    </source>
</evidence>
<protein>
    <submittedName>
        <fullName evidence="8">Unannotated protein</fullName>
    </submittedName>
</protein>
<dbReference type="EMBL" id="CAEZWQ010000087">
    <property type="protein sequence ID" value="CAB4665344.1"/>
    <property type="molecule type" value="Genomic_DNA"/>
</dbReference>
<evidence type="ECO:0000256" key="1">
    <source>
        <dbReference type="ARBA" id="ARBA00010398"/>
    </source>
</evidence>
<evidence type="ECO:0000256" key="4">
    <source>
        <dbReference type="ARBA" id="ARBA00022679"/>
    </source>
</evidence>
<dbReference type="EMBL" id="CAEZUG010000017">
    <property type="protein sequence ID" value="CAB4588635.1"/>
    <property type="molecule type" value="Genomic_DNA"/>
</dbReference>
<dbReference type="GO" id="GO:0046653">
    <property type="term" value="P:tetrahydrofolate metabolic process"/>
    <property type="evidence" value="ECO:0007669"/>
    <property type="project" value="TreeGrafter"/>
</dbReference>
<comment type="similarity">
    <text evidence="1">Belongs to the vitamin-B12 dependent methionine synthase family.</text>
</comment>
<dbReference type="InterPro" id="IPR000489">
    <property type="entry name" value="Pterin-binding_dom"/>
</dbReference>
<dbReference type="NCBIfam" id="NF005719">
    <property type="entry name" value="PRK07535.1"/>
    <property type="match status" value="1"/>
</dbReference>
<dbReference type="Pfam" id="PF00809">
    <property type="entry name" value="Pterin_bind"/>
    <property type="match status" value="1"/>
</dbReference>
<dbReference type="PANTHER" id="PTHR45833:SF1">
    <property type="entry name" value="METHIONINE SYNTHASE"/>
    <property type="match status" value="1"/>
</dbReference>
<keyword evidence="4" id="KW-0808">Transferase</keyword>
<dbReference type="InterPro" id="IPR011005">
    <property type="entry name" value="Dihydropteroate_synth-like_sf"/>
</dbReference>
<name>A0A6J6FNL8_9ZZZZ</name>
<keyword evidence="2" id="KW-0489">Methyltransferase</keyword>
<keyword evidence="5" id="KW-0479">Metal-binding</keyword>
<dbReference type="PANTHER" id="PTHR45833">
    <property type="entry name" value="METHIONINE SYNTHASE"/>
    <property type="match status" value="1"/>
</dbReference>
<evidence type="ECO:0000313" key="8">
    <source>
        <dbReference type="EMBL" id="CAB4588635.1"/>
    </source>
</evidence>